<keyword evidence="2" id="KW-1185">Reference proteome</keyword>
<reference evidence="1 2" key="1">
    <citation type="submission" date="2017-03" db="EMBL/GenBank/DDBJ databases">
        <title>Complete genome sequence of Candidatus 'Thiodictyon syntrophicum' sp. nov. strain Cad16T, a photolithoautotroph purple sulfur bacterium isolated from an alpine meromictic lake.</title>
        <authorList>
            <person name="Luedin S.M."/>
            <person name="Pothier J.F."/>
            <person name="Danza F."/>
            <person name="Storelli N."/>
            <person name="Wittwer M."/>
            <person name="Tonolla M."/>
        </authorList>
    </citation>
    <scope>NUCLEOTIDE SEQUENCE [LARGE SCALE GENOMIC DNA]</scope>
    <source>
        <strain evidence="1 2">Cad16T</strain>
    </source>
</reference>
<name>A0A2K8UBW1_9GAMM</name>
<dbReference type="AlphaFoldDB" id="A0A2K8UBW1"/>
<dbReference type="OrthoDB" id="6369251at2"/>
<protein>
    <submittedName>
        <fullName evidence="1">Uncharacterized protein</fullName>
    </submittedName>
</protein>
<evidence type="ECO:0000313" key="2">
    <source>
        <dbReference type="Proteomes" id="UP000232638"/>
    </source>
</evidence>
<sequence length="122" mass="14168">MATLHTTNTLRPTKIPLGNPWEAWRLGWVASELWMTSAYTMMSRTNWLAGADPSQRAVQQEWQRLWGEKVAAGLEVAMEVQRAGYDLWLGQFNPWRSGRRVLRPLHRRTLANARRLARRDLA</sequence>
<dbReference type="RefSeq" id="WP_100920623.1">
    <property type="nucleotide sequence ID" value="NZ_CP020370.1"/>
</dbReference>
<evidence type="ECO:0000313" key="1">
    <source>
        <dbReference type="EMBL" id="AUB82919.1"/>
    </source>
</evidence>
<organism evidence="1 2">
    <name type="scientific">Candidatus Thiodictyon syntrophicum</name>
    <dbReference type="NCBI Taxonomy" id="1166950"/>
    <lineage>
        <taxon>Bacteria</taxon>
        <taxon>Pseudomonadati</taxon>
        <taxon>Pseudomonadota</taxon>
        <taxon>Gammaproteobacteria</taxon>
        <taxon>Chromatiales</taxon>
        <taxon>Chromatiaceae</taxon>
        <taxon>Thiodictyon</taxon>
    </lineage>
</organism>
<accession>A0A2K8UBW1</accession>
<gene>
    <name evidence="1" type="ORF">THSYN_19540</name>
</gene>
<dbReference type="Proteomes" id="UP000232638">
    <property type="component" value="Chromosome"/>
</dbReference>
<dbReference type="KEGG" id="tsy:THSYN_19540"/>
<proteinExistence type="predicted"/>
<dbReference type="EMBL" id="CP020370">
    <property type="protein sequence ID" value="AUB82919.1"/>
    <property type="molecule type" value="Genomic_DNA"/>
</dbReference>